<accession>A0A0U2VV33</accession>
<dbReference type="EMBL" id="CP013652">
    <property type="protein sequence ID" value="ALS24566.1"/>
    <property type="molecule type" value="Genomic_DNA"/>
</dbReference>
<reference evidence="1 2" key="2">
    <citation type="journal article" date="2016" name="Genome Announc.">
        <title>Complete Genome Sequences of Two Interactive Moderate Thermophiles, Paenibacillus napthalenovorans 32O-Y and Paenibacillus sp. 32O-W.</title>
        <authorList>
            <person name="Butler R.R.III."/>
            <person name="Wang J."/>
            <person name="Stark B.C."/>
            <person name="Pombert J.F."/>
        </authorList>
    </citation>
    <scope>NUCLEOTIDE SEQUENCE [LARGE SCALE GENOMIC DNA]</scope>
    <source>
        <strain evidence="1 2">32O-Y</strain>
    </source>
</reference>
<gene>
    <name evidence="1" type="ORF">IJ22_42790</name>
</gene>
<protein>
    <submittedName>
        <fullName evidence="1">Uncharacterized protein</fullName>
    </submittedName>
</protein>
<dbReference type="Proteomes" id="UP000061660">
    <property type="component" value="Chromosome"/>
</dbReference>
<evidence type="ECO:0000313" key="1">
    <source>
        <dbReference type="EMBL" id="ALS24566.1"/>
    </source>
</evidence>
<sequence length="84" mass="9847">MKEKLISSYIYYWRESLDSLSLHSLVVQFSKGNFIVVLFNGDFYNITHLPIRLQVLFYFLRNIQFHKKSLATKATKTNLTQAAS</sequence>
<name>A0A0U2VV33_9BACL</name>
<proteinExistence type="predicted"/>
<keyword evidence="2" id="KW-1185">Reference proteome</keyword>
<dbReference type="AlphaFoldDB" id="A0A0U2VV33"/>
<organism evidence="1 2">
    <name type="scientific">Paenibacillus naphthalenovorans</name>
    <dbReference type="NCBI Taxonomy" id="162209"/>
    <lineage>
        <taxon>Bacteria</taxon>
        <taxon>Bacillati</taxon>
        <taxon>Bacillota</taxon>
        <taxon>Bacilli</taxon>
        <taxon>Bacillales</taxon>
        <taxon>Paenibacillaceae</taxon>
        <taxon>Paenibacillus</taxon>
    </lineage>
</organism>
<reference evidence="2" key="1">
    <citation type="submission" date="2015-12" db="EMBL/GenBank/DDBJ databases">
        <title>Complete genome sequences of two moderately thermophilic Paenibacillus species.</title>
        <authorList>
            <person name="Butler R.III."/>
            <person name="Wang J."/>
            <person name="Stark B.C."/>
            <person name="Pombert J.-F."/>
        </authorList>
    </citation>
    <scope>NUCLEOTIDE SEQUENCE [LARGE SCALE GENOMIC DNA]</scope>
    <source>
        <strain evidence="2">32O-Y</strain>
    </source>
</reference>
<dbReference type="KEGG" id="pnp:IJ22_42790"/>
<evidence type="ECO:0000313" key="2">
    <source>
        <dbReference type="Proteomes" id="UP000061660"/>
    </source>
</evidence>